<comment type="caution">
    <text evidence="9">The sequence shown here is derived from an EMBL/GenBank/DDBJ whole genome shotgun (WGS) entry which is preliminary data.</text>
</comment>
<keyword evidence="3" id="KW-0677">Repeat</keyword>
<protein>
    <recommendedName>
        <fullName evidence="1">Transcriptional regulator MraZ</fullName>
    </recommendedName>
</protein>
<accession>A0ABT8Y5B1</accession>
<dbReference type="InterPro" id="IPR037914">
    <property type="entry name" value="SpoVT-AbrB_sf"/>
</dbReference>
<keyword evidence="6" id="KW-0804">Transcription</keyword>
<dbReference type="Pfam" id="PF02381">
    <property type="entry name" value="MraZ"/>
    <property type="match status" value="1"/>
</dbReference>
<dbReference type="CDD" id="cd16321">
    <property type="entry name" value="MraZ_C"/>
    <property type="match status" value="1"/>
</dbReference>
<evidence type="ECO:0000256" key="4">
    <source>
        <dbReference type="ARBA" id="ARBA00023015"/>
    </source>
</evidence>
<dbReference type="InterPro" id="IPR035642">
    <property type="entry name" value="MraZ_N"/>
</dbReference>
<feature type="domain" description="SpoVT-AbrB" evidence="8">
    <location>
        <begin position="103"/>
        <end position="146"/>
    </location>
</feature>
<dbReference type="SUPFAM" id="SSF89447">
    <property type="entry name" value="AbrB/MazE/MraZ-like"/>
    <property type="match status" value="1"/>
</dbReference>
<keyword evidence="2" id="KW-0963">Cytoplasm</keyword>
<sequence length="169" mass="18733">MQIDHAFLSHALNAVDAKGRVSVPSSFRATVDLRIRTYGIAGDEVRASELMIGVHSDGDRLRAYDAIGARQLIEEITEGVADLPARERREALTRAKRSEISTLMPVSYDSAGRMVLPPLLRDLAGIGDTALFLGVDTYFEIWNPLKAREALSDDPMLVRMIDFYLGQRS</sequence>
<dbReference type="InterPro" id="IPR020603">
    <property type="entry name" value="MraZ_dom"/>
</dbReference>
<evidence type="ECO:0000259" key="8">
    <source>
        <dbReference type="PROSITE" id="PS51740"/>
    </source>
</evidence>
<evidence type="ECO:0000313" key="9">
    <source>
        <dbReference type="EMBL" id="MDO6413496.1"/>
    </source>
</evidence>
<dbReference type="PANTHER" id="PTHR34701:SF1">
    <property type="entry name" value="TRANSCRIPTIONAL REGULATOR MRAZ"/>
    <property type="match status" value="1"/>
</dbReference>
<dbReference type="InterPro" id="IPR035644">
    <property type="entry name" value="MraZ_C"/>
</dbReference>
<keyword evidence="10" id="KW-1185">Reference proteome</keyword>
<dbReference type="InterPro" id="IPR038619">
    <property type="entry name" value="MraZ_sf"/>
</dbReference>
<dbReference type="PANTHER" id="PTHR34701">
    <property type="entry name" value="TRANSCRIPTIONAL REGULATOR MRAZ"/>
    <property type="match status" value="1"/>
</dbReference>
<dbReference type="Gene3D" id="3.40.1550.20">
    <property type="entry name" value="Transcriptional regulator MraZ domain"/>
    <property type="match status" value="1"/>
</dbReference>
<keyword evidence="4" id="KW-0805">Transcription regulation</keyword>
<dbReference type="RefSeq" id="WP_303540011.1">
    <property type="nucleotide sequence ID" value="NZ_JAUOTP010000002.1"/>
</dbReference>
<dbReference type="EMBL" id="JAUOTP010000002">
    <property type="protein sequence ID" value="MDO6413496.1"/>
    <property type="molecule type" value="Genomic_DNA"/>
</dbReference>
<reference evidence="9" key="1">
    <citation type="submission" date="2023-07" db="EMBL/GenBank/DDBJ databases">
        <authorList>
            <person name="Kim M."/>
        </authorList>
    </citation>
    <scope>NUCLEOTIDE SEQUENCE</scope>
    <source>
        <strain evidence="9">BIUV-7</strain>
    </source>
</reference>
<evidence type="ECO:0000256" key="3">
    <source>
        <dbReference type="ARBA" id="ARBA00022737"/>
    </source>
</evidence>
<dbReference type="Proteomes" id="UP001169764">
    <property type="component" value="Unassembled WGS sequence"/>
</dbReference>
<keyword evidence="5 7" id="KW-0238">DNA-binding</keyword>
<organism evidence="9 10">
    <name type="scientific">Sphingomonas natans</name>
    <dbReference type="NCBI Taxonomy" id="3063330"/>
    <lineage>
        <taxon>Bacteria</taxon>
        <taxon>Pseudomonadati</taxon>
        <taxon>Pseudomonadota</taxon>
        <taxon>Alphaproteobacteria</taxon>
        <taxon>Sphingomonadales</taxon>
        <taxon>Sphingomonadaceae</taxon>
        <taxon>Sphingomonas</taxon>
    </lineage>
</organism>
<gene>
    <name evidence="9" type="ORF">Q4F19_03785</name>
</gene>
<evidence type="ECO:0000256" key="7">
    <source>
        <dbReference type="PROSITE-ProRule" id="PRU01076"/>
    </source>
</evidence>
<evidence type="ECO:0000256" key="5">
    <source>
        <dbReference type="ARBA" id="ARBA00023125"/>
    </source>
</evidence>
<dbReference type="CDD" id="cd16320">
    <property type="entry name" value="MraZ_N"/>
    <property type="match status" value="1"/>
</dbReference>
<evidence type="ECO:0000256" key="2">
    <source>
        <dbReference type="ARBA" id="ARBA00022490"/>
    </source>
</evidence>
<evidence type="ECO:0000256" key="6">
    <source>
        <dbReference type="ARBA" id="ARBA00023163"/>
    </source>
</evidence>
<evidence type="ECO:0000313" key="10">
    <source>
        <dbReference type="Proteomes" id="UP001169764"/>
    </source>
</evidence>
<dbReference type="InterPro" id="IPR003444">
    <property type="entry name" value="MraZ"/>
</dbReference>
<dbReference type="PROSITE" id="PS51740">
    <property type="entry name" value="SPOVT_ABRB"/>
    <property type="match status" value="1"/>
</dbReference>
<name>A0ABT8Y5B1_9SPHN</name>
<dbReference type="InterPro" id="IPR007159">
    <property type="entry name" value="SpoVT-AbrB_dom"/>
</dbReference>
<proteinExistence type="predicted"/>
<evidence type="ECO:0000256" key="1">
    <source>
        <dbReference type="ARBA" id="ARBA00013860"/>
    </source>
</evidence>